<feature type="coiled-coil region" evidence="7">
    <location>
        <begin position="104"/>
        <end position="138"/>
    </location>
</feature>
<keyword evidence="5 7" id="KW-0175">Coiled coil</keyword>
<dbReference type="RefSeq" id="WP_084058710.1">
    <property type="nucleotide sequence ID" value="NZ_FWXF01000019.1"/>
</dbReference>
<evidence type="ECO:0000256" key="3">
    <source>
        <dbReference type="ARBA" id="ARBA00022490"/>
    </source>
</evidence>
<dbReference type="Proteomes" id="UP000192783">
    <property type="component" value="Unassembled WGS sequence"/>
</dbReference>
<dbReference type="PANTHER" id="PTHR35794">
    <property type="entry name" value="CELL DIVISION PROTEIN DIVIVA"/>
    <property type="match status" value="1"/>
</dbReference>
<protein>
    <submittedName>
        <fullName evidence="8">Cell division initiation protein</fullName>
    </submittedName>
</protein>
<dbReference type="Gene3D" id="6.10.250.660">
    <property type="match status" value="1"/>
</dbReference>
<evidence type="ECO:0000256" key="6">
    <source>
        <dbReference type="ARBA" id="ARBA00023306"/>
    </source>
</evidence>
<evidence type="ECO:0000313" key="8">
    <source>
        <dbReference type="EMBL" id="SMC26887.1"/>
    </source>
</evidence>
<name>A0A1W1XSL2_9BACT</name>
<keyword evidence="6" id="KW-0131">Cell cycle</keyword>
<keyword evidence="3" id="KW-0963">Cytoplasm</keyword>
<sequence length="163" mass="19658">MDWTPLDIENKRFRTSWRGYDKREVELFLHQLAEDLHRLQLDRKELEKELHQLRKENAEHRDREKAIRNVLFNAQKATEQIKANAEKEAKLIIADAELKAEKILQTAHQRLAQLHEDIHELKRQRTQLETKLRSTIETYRQLLDMEKEDGDAELENKIKFLNR</sequence>
<evidence type="ECO:0000256" key="5">
    <source>
        <dbReference type="ARBA" id="ARBA00023054"/>
    </source>
</evidence>
<evidence type="ECO:0000256" key="7">
    <source>
        <dbReference type="SAM" id="Coils"/>
    </source>
</evidence>
<dbReference type="GO" id="GO:0005737">
    <property type="term" value="C:cytoplasm"/>
    <property type="evidence" value="ECO:0007669"/>
    <property type="project" value="UniProtKB-SubCell"/>
</dbReference>
<accession>A0A1W1XSL2</accession>
<evidence type="ECO:0000256" key="1">
    <source>
        <dbReference type="ARBA" id="ARBA00004496"/>
    </source>
</evidence>
<evidence type="ECO:0000256" key="2">
    <source>
        <dbReference type="ARBA" id="ARBA00009008"/>
    </source>
</evidence>
<feature type="coiled-coil region" evidence="7">
    <location>
        <begin position="29"/>
        <end position="70"/>
    </location>
</feature>
<evidence type="ECO:0000313" key="9">
    <source>
        <dbReference type="Proteomes" id="UP000192783"/>
    </source>
</evidence>
<dbReference type="AlphaFoldDB" id="A0A1W1XSL2"/>
<keyword evidence="9" id="KW-1185">Reference proteome</keyword>
<gene>
    <name evidence="8" type="ORF">SAMN02746041_02793</name>
</gene>
<dbReference type="NCBIfam" id="TIGR03544">
    <property type="entry name" value="DivI1A_domain"/>
    <property type="match status" value="1"/>
</dbReference>
<reference evidence="8 9" key="1">
    <citation type="submission" date="2017-04" db="EMBL/GenBank/DDBJ databases">
        <authorList>
            <person name="Afonso C.L."/>
            <person name="Miller P.J."/>
            <person name="Scott M.A."/>
            <person name="Spackman E."/>
            <person name="Goraichik I."/>
            <person name="Dimitrov K.M."/>
            <person name="Suarez D.L."/>
            <person name="Swayne D.E."/>
        </authorList>
    </citation>
    <scope>NUCLEOTIDE SEQUENCE [LARGE SCALE GENOMIC DNA]</scope>
    <source>
        <strain evidence="8 9">DSM 13146</strain>
    </source>
</reference>
<dbReference type="OrthoDB" id="5198800at2"/>
<keyword evidence="4 8" id="KW-0132">Cell division</keyword>
<dbReference type="STRING" id="1121390.SAMN02746041_02793"/>
<dbReference type="PANTHER" id="PTHR35794:SF2">
    <property type="entry name" value="CELL DIVISION PROTEIN DIVIVA"/>
    <property type="match status" value="1"/>
</dbReference>
<dbReference type="EMBL" id="FWXF01000019">
    <property type="protein sequence ID" value="SMC26887.1"/>
    <property type="molecule type" value="Genomic_DNA"/>
</dbReference>
<dbReference type="InterPro" id="IPR007793">
    <property type="entry name" value="DivIVA_fam"/>
</dbReference>
<proteinExistence type="inferred from homology"/>
<organism evidence="8 9">
    <name type="scientific">Desulfacinum hydrothermale DSM 13146</name>
    <dbReference type="NCBI Taxonomy" id="1121390"/>
    <lineage>
        <taxon>Bacteria</taxon>
        <taxon>Pseudomonadati</taxon>
        <taxon>Thermodesulfobacteriota</taxon>
        <taxon>Syntrophobacteria</taxon>
        <taxon>Syntrophobacterales</taxon>
        <taxon>Syntrophobacteraceae</taxon>
        <taxon>Desulfacinum</taxon>
    </lineage>
</organism>
<dbReference type="GO" id="GO:0051301">
    <property type="term" value="P:cell division"/>
    <property type="evidence" value="ECO:0007669"/>
    <property type="project" value="UniProtKB-KW"/>
</dbReference>
<comment type="subcellular location">
    <subcellularLocation>
        <location evidence="1">Cytoplasm</location>
    </subcellularLocation>
</comment>
<evidence type="ECO:0000256" key="4">
    <source>
        <dbReference type="ARBA" id="ARBA00022618"/>
    </source>
</evidence>
<dbReference type="Pfam" id="PF05103">
    <property type="entry name" value="DivIVA"/>
    <property type="match status" value="1"/>
</dbReference>
<dbReference type="InterPro" id="IPR019933">
    <property type="entry name" value="DivIVA_domain"/>
</dbReference>
<comment type="similarity">
    <text evidence="2">Belongs to the DivIVA family.</text>
</comment>